<keyword evidence="3 4" id="KW-0288">FMN</keyword>
<gene>
    <name evidence="3" type="primary">coaBC</name>
    <name evidence="7" type="ORF">J2Z34_001050</name>
</gene>
<dbReference type="HAMAP" id="MF_02225">
    <property type="entry name" value="CoaBC"/>
    <property type="match status" value="1"/>
</dbReference>
<comment type="similarity">
    <text evidence="3 4">In the N-terminal section; belongs to the HFCD (homo-oligomeric flavin containing Cys decarboxylase) superfamily.</text>
</comment>
<keyword evidence="2 3" id="KW-0456">Lyase</keyword>
<dbReference type="GO" id="GO:0004632">
    <property type="term" value="F:phosphopantothenate--cysteine ligase activity"/>
    <property type="evidence" value="ECO:0007669"/>
    <property type="project" value="UniProtKB-EC"/>
</dbReference>
<comment type="catalytic activity">
    <reaction evidence="3 4">
        <text>N-[(R)-4-phosphopantothenoyl]-L-cysteine + H(+) = (R)-4'-phosphopantetheine + CO2</text>
        <dbReference type="Rhea" id="RHEA:16793"/>
        <dbReference type="ChEBI" id="CHEBI:15378"/>
        <dbReference type="ChEBI" id="CHEBI:16526"/>
        <dbReference type="ChEBI" id="CHEBI:59458"/>
        <dbReference type="ChEBI" id="CHEBI:61723"/>
        <dbReference type="EC" id="4.1.1.36"/>
    </reaction>
</comment>
<comment type="caution">
    <text evidence="7">The sequence shown here is derived from an EMBL/GenBank/DDBJ whole genome shotgun (WGS) entry which is preliminary data.</text>
</comment>
<keyword evidence="3" id="KW-0460">Magnesium</keyword>
<sequence length="392" mass="42471">MKNVVIGVTGGIAAYKALEVVSALKKLGVEVDVAMSASAQEFVRPLSFQSLSQNPVLTDMFMEPKTWEIAHISLAKKADVFAIVPATANIIGKIAGGIADDFITTSIMATEAKKLIAPAMNTKMFGNPIVQENIAKLKSLGYSFTMPGSGRLACGDVGEGKLANVQDIVDDIIRLLYPKNDFQGKKVLVTAGGTVAPIDPVRFISNRSSGKMGISIAEAARDRGADVTLVYGEVTVPLPSGVRLLEARTNSEMRDAALSVYDSMDYVIKAAAVSDFKVRKYSETKIKKTEGPLIIELEKDNDILREMGERKKQQVLVGFAAESHDIEKYAVDKLEKKNLDFIAANDISGGKVFGEDRNSLVLYSRDGKKTAFGELTKRETADRLLDEILKGE</sequence>
<feature type="binding site" evidence="3">
    <location>
        <position position="333"/>
    </location>
    <ligand>
        <name>CTP</name>
        <dbReference type="ChEBI" id="CHEBI:37563"/>
    </ligand>
</feature>
<comment type="pathway">
    <text evidence="3 4">Cofactor biosynthesis; coenzyme A biosynthesis; CoA from (R)-pantothenate: step 2/5.</text>
</comment>
<feature type="binding site" evidence="3">
    <location>
        <position position="337"/>
    </location>
    <ligand>
        <name>CTP</name>
        <dbReference type="ChEBI" id="CHEBI:37563"/>
    </ligand>
</feature>
<organism evidence="7 8">
    <name type="scientific">Youngiibacter multivorans</name>
    <dbReference type="NCBI Taxonomy" id="937251"/>
    <lineage>
        <taxon>Bacteria</taxon>
        <taxon>Bacillati</taxon>
        <taxon>Bacillota</taxon>
        <taxon>Clostridia</taxon>
        <taxon>Eubacteriales</taxon>
        <taxon>Clostridiaceae</taxon>
        <taxon>Youngiibacter</taxon>
    </lineage>
</organism>
<feature type="domain" description="Flavoprotein" evidence="5">
    <location>
        <begin position="2"/>
        <end position="175"/>
    </location>
</feature>
<comment type="cofactor">
    <cofactor evidence="3">
        <name>FMN</name>
        <dbReference type="ChEBI" id="CHEBI:58210"/>
    </cofactor>
    <text evidence="3">Binds 1 FMN per subunit.</text>
</comment>
<keyword evidence="8" id="KW-1185">Reference proteome</keyword>
<evidence type="ECO:0000256" key="1">
    <source>
        <dbReference type="ARBA" id="ARBA00022793"/>
    </source>
</evidence>
<evidence type="ECO:0000256" key="2">
    <source>
        <dbReference type="ARBA" id="ARBA00023239"/>
    </source>
</evidence>
<comment type="similarity">
    <text evidence="3 4">In the C-terminal section; belongs to the PPC synthetase family.</text>
</comment>
<dbReference type="EC" id="4.1.1.36" evidence="3"/>
<dbReference type="Pfam" id="PF04127">
    <property type="entry name" value="DFP"/>
    <property type="match status" value="1"/>
</dbReference>
<dbReference type="InterPro" id="IPR035929">
    <property type="entry name" value="CoaB-like_sf"/>
</dbReference>
<evidence type="ECO:0000313" key="7">
    <source>
        <dbReference type="EMBL" id="MBP1918574.1"/>
    </source>
</evidence>
<feature type="binding site" evidence="3">
    <location>
        <position position="285"/>
    </location>
    <ligand>
        <name>CTP</name>
        <dbReference type="ChEBI" id="CHEBI:37563"/>
    </ligand>
</feature>
<dbReference type="Proteomes" id="UP001519271">
    <property type="component" value="Unassembled WGS sequence"/>
</dbReference>
<comment type="cofactor">
    <cofactor evidence="3">
        <name>Mg(2+)</name>
        <dbReference type="ChEBI" id="CHEBI:18420"/>
    </cofactor>
</comment>
<keyword evidence="3" id="KW-0479">Metal-binding</keyword>
<dbReference type="NCBIfam" id="TIGR00521">
    <property type="entry name" value="coaBC_dfp"/>
    <property type="match status" value="1"/>
</dbReference>
<feature type="region of interest" description="Phosphopantothenoylcysteine decarboxylase" evidence="3">
    <location>
        <begin position="1"/>
        <end position="186"/>
    </location>
</feature>
<dbReference type="PANTHER" id="PTHR14359">
    <property type="entry name" value="HOMO-OLIGOMERIC FLAVIN CONTAINING CYS DECARBOXYLASE FAMILY"/>
    <property type="match status" value="1"/>
</dbReference>
<dbReference type="InterPro" id="IPR007085">
    <property type="entry name" value="DNA/pantothenate-metab_flavo_C"/>
</dbReference>
<comment type="caution">
    <text evidence="3">Lacks conserved residue(s) required for the propagation of feature annotation.</text>
</comment>
<dbReference type="Gene3D" id="3.40.50.10300">
    <property type="entry name" value="CoaB-like"/>
    <property type="match status" value="1"/>
</dbReference>
<dbReference type="InterPro" id="IPR036551">
    <property type="entry name" value="Flavin_trans-like"/>
</dbReference>
<dbReference type="Pfam" id="PF02441">
    <property type="entry name" value="Flavoprotein"/>
    <property type="match status" value="1"/>
</dbReference>
<keyword evidence="1 3" id="KW-0210">Decarboxylase</keyword>
<feature type="region of interest" description="Phosphopantothenate--cysteine ligase" evidence="3">
    <location>
        <begin position="187"/>
        <end position="392"/>
    </location>
</feature>
<evidence type="ECO:0000313" key="8">
    <source>
        <dbReference type="Proteomes" id="UP001519271"/>
    </source>
</evidence>
<evidence type="ECO:0000259" key="5">
    <source>
        <dbReference type="Pfam" id="PF02441"/>
    </source>
</evidence>
<dbReference type="EC" id="6.3.2.5" evidence="3"/>
<feature type="binding site" evidence="3">
    <location>
        <position position="319"/>
    </location>
    <ligand>
        <name>CTP</name>
        <dbReference type="ChEBI" id="CHEBI:37563"/>
    </ligand>
</feature>
<keyword evidence="3 4" id="KW-0285">Flavoprotein</keyword>
<evidence type="ECO:0000256" key="4">
    <source>
        <dbReference type="RuleBase" id="RU364078"/>
    </source>
</evidence>
<feature type="domain" description="DNA/pantothenate metabolism flavoprotein C-terminal" evidence="6">
    <location>
        <begin position="183"/>
        <end position="390"/>
    </location>
</feature>
<feature type="binding site" evidence="3">
    <location>
        <position position="275"/>
    </location>
    <ligand>
        <name>CTP</name>
        <dbReference type="ChEBI" id="CHEBI:37563"/>
    </ligand>
</feature>
<keyword evidence="3 4" id="KW-0436">Ligase</keyword>
<dbReference type="GO" id="GO:0004633">
    <property type="term" value="F:phosphopantothenoylcysteine decarboxylase activity"/>
    <property type="evidence" value="ECO:0007669"/>
    <property type="project" value="UniProtKB-EC"/>
</dbReference>
<name>A0ABS4G205_9CLOT</name>
<accession>A0ABS4G205</accession>
<keyword evidence="3" id="KW-0511">Multifunctional enzyme</keyword>
<dbReference type="Gene3D" id="3.40.50.1950">
    <property type="entry name" value="Flavin prenyltransferase-like"/>
    <property type="match status" value="1"/>
</dbReference>
<protein>
    <recommendedName>
        <fullName evidence="3">Coenzyme A biosynthesis bifunctional protein CoaBC</fullName>
    </recommendedName>
    <alternativeName>
        <fullName evidence="3">DNA/pantothenate metabolism flavoprotein</fullName>
    </alternativeName>
    <alternativeName>
        <fullName evidence="3">Phosphopantothenoylcysteine synthetase/decarboxylase</fullName>
        <shortName evidence="3">PPCS-PPCDC</shortName>
    </alternativeName>
    <domain>
        <recommendedName>
            <fullName evidence="3">Phosphopantothenoylcysteine decarboxylase</fullName>
            <shortName evidence="3">PPC decarboxylase</shortName>
            <shortName evidence="3">PPC-DC</shortName>
            <ecNumber evidence="3">4.1.1.36</ecNumber>
        </recommendedName>
        <alternativeName>
            <fullName evidence="3">CoaC</fullName>
        </alternativeName>
    </domain>
    <domain>
        <recommendedName>
            <fullName evidence="3">Phosphopantothenate--cysteine ligase</fullName>
            <ecNumber evidence="3">6.3.2.5</ecNumber>
        </recommendedName>
        <alternativeName>
            <fullName evidence="3">CoaB</fullName>
        </alternativeName>
        <alternativeName>
            <fullName evidence="3">Phosphopantothenoylcysteine synthetase</fullName>
            <shortName evidence="3">PPC synthetase</shortName>
            <shortName evidence="3">PPC-S</shortName>
        </alternativeName>
    </domain>
</protein>
<comment type="pathway">
    <text evidence="3 4">Cofactor biosynthesis; coenzyme A biosynthesis; CoA from (R)-pantothenate: step 3/5.</text>
</comment>
<dbReference type="RefSeq" id="WP_209458801.1">
    <property type="nucleotide sequence ID" value="NZ_JAGGKC010000006.1"/>
</dbReference>
<dbReference type="InterPro" id="IPR005252">
    <property type="entry name" value="CoaBC"/>
</dbReference>
<dbReference type="SUPFAM" id="SSF52507">
    <property type="entry name" value="Homo-oligomeric flavin-containing Cys decarboxylases, HFCD"/>
    <property type="match status" value="1"/>
</dbReference>
<evidence type="ECO:0000256" key="3">
    <source>
        <dbReference type="HAMAP-Rule" id="MF_02225"/>
    </source>
</evidence>
<dbReference type="PANTHER" id="PTHR14359:SF6">
    <property type="entry name" value="PHOSPHOPANTOTHENOYLCYSTEINE DECARBOXYLASE"/>
    <property type="match status" value="1"/>
</dbReference>
<proteinExistence type="inferred from homology"/>
<dbReference type="SUPFAM" id="SSF102645">
    <property type="entry name" value="CoaB-like"/>
    <property type="match status" value="1"/>
</dbReference>
<reference evidence="7 8" key="1">
    <citation type="submission" date="2021-03" db="EMBL/GenBank/DDBJ databases">
        <title>Genomic Encyclopedia of Type Strains, Phase IV (KMG-IV): sequencing the most valuable type-strain genomes for metagenomic binning, comparative biology and taxonomic classification.</title>
        <authorList>
            <person name="Goeker M."/>
        </authorList>
    </citation>
    <scope>NUCLEOTIDE SEQUENCE [LARGE SCALE GENOMIC DNA]</scope>
    <source>
        <strain evidence="7 8">DSM 6139</strain>
    </source>
</reference>
<dbReference type="InterPro" id="IPR003382">
    <property type="entry name" value="Flavoprotein"/>
</dbReference>
<comment type="function">
    <text evidence="4">Catalyzes two steps in the biosynthesis of coenzyme A. In the first step cysteine is conjugated to 4'-phosphopantothenate to form 4-phosphopantothenoylcysteine, in the latter compound is decarboxylated to form 4'-phosphopantotheine.</text>
</comment>
<dbReference type="EMBL" id="JAGGKC010000006">
    <property type="protein sequence ID" value="MBP1918574.1"/>
    <property type="molecule type" value="Genomic_DNA"/>
</dbReference>
<comment type="catalytic activity">
    <reaction evidence="3 4">
        <text>(R)-4'-phosphopantothenate + L-cysteine + CTP = N-[(R)-4-phosphopantothenoyl]-L-cysteine + CMP + diphosphate + H(+)</text>
        <dbReference type="Rhea" id="RHEA:19397"/>
        <dbReference type="ChEBI" id="CHEBI:10986"/>
        <dbReference type="ChEBI" id="CHEBI:15378"/>
        <dbReference type="ChEBI" id="CHEBI:33019"/>
        <dbReference type="ChEBI" id="CHEBI:35235"/>
        <dbReference type="ChEBI" id="CHEBI:37563"/>
        <dbReference type="ChEBI" id="CHEBI:59458"/>
        <dbReference type="ChEBI" id="CHEBI:60377"/>
        <dbReference type="EC" id="6.3.2.5"/>
    </reaction>
</comment>
<comment type="function">
    <text evidence="3">Catalyzes two sequential steps in the biosynthesis of coenzyme A. In the first step cysteine is conjugated to 4'-phosphopantothenate to form 4-phosphopantothenoylcysteine. In the second step the latter compound is decarboxylated to form 4'-phosphopantotheine.</text>
</comment>
<feature type="active site" description="Proton donor" evidence="3">
    <location>
        <position position="154"/>
    </location>
</feature>
<evidence type="ECO:0000259" key="6">
    <source>
        <dbReference type="Pfam" id="PF04127"/>
    </source>
</evidence>